<dbReference type="PANTHER" id="PTHR47197:SF3">
    <property type="entry name" value="DIHYDRO-HEME D1 DEHYDROGENASE"/>
    <property type="match status" value="1"/>
</dbReference>
<organism evidence="2 3">
    <name type="scientific">Tautonia plasticadhaerens</name>
    <dbReference type="NCBI Taxonomy" id="2527974"/>
    <lineage>
        <taxon>Bacteria</taxon>
        <taxon>Pseudomonadati</taxon>
        <taxon>Planctomycetota</taxon>
        <taxon>Planctomycetia</taxon>
        <taxon>Isosphaerales</taxon>
        <taxon>Isosphaeraceae</taxon>
        <taxon>Tautonia</taxon>
    </lineage>
</organism>
<protein>
    <recommendedName>
        <fullName evidence="4">Virginiamycin B lyase</fullName>
    </recommendedName>
</protein>
<name>A0A518GWF6_9BACT</name>
<accession>A0A518GWF6</accession>
<proteinExistence type="predicted"/>
<sequence precursor="true">MSMPDPTRRALLSILAVMVPLPALADDPAAEGTRRLLYVAAPGIRNYLEYGGHGLLVFDVDDGHRLLRRIPTGGLDDDGSPINVKGICASAETDRVYISTIETLMCLDLETDELLWEKAYEGGCDRMSLSPDGKTIYLPSFEKEHWHVVDAMTGDVIARIVPDSGAHNTVYGPDGRFAYLAGLRSPLLTVADTSTHTIAGTVGPFAASIRPFTVDGSQTRCYVCVNDLLGFEVGDLATGEKLARVEVRGFEKGPVKRHGCPSHGIGLTPDESEVWVMDATNQRVHIFDNTTFPPEQAGSIAVREEPGWITFSLDGTLAWPSTGDVIDVASREIIATLADEHGNPVMSEKVVEVQFEGDEPVRAGDQFGLGRVRGD</sequence>
<dbReference type="InterPro" id="IPR011048">
    <property type="entry name" value="Haem_d1_sf"/>
</dbReference>
<dbReference type="Proteomes" id="UP000317835">
    <property type="component" value="Chromosome"/>
</dbReference>
<reference evidence="2 3" key="1">
    <citation type="submission" date="2019-02" db="EMBL/GenBank/DDBJ databases">
        <title>Deep-cultivation of Planctomycetes and their phenomic and genomic characterization uncovers novel biology.</title>
        <authorList>
            <person name="Wiegand S."/>
            <person name="Jogler M."/>
            <person name="Boedeker C."/>
            <person name="Pinto D."/>
            <person name="Vollmers J."/>
            <person name="Rivas-Marin E."/>
            <person name="Kohn T."/>
            <person name="Peeters S.H."/>
            <person name="Heuer A."/>
            <person name="Rast P."/>
            <person name="Oberbeckmann S."/>
            <person name="Bunk B."/>
            <person name="Jeske O."/>
            <person name="Meyerdierks A."/>
            <person name="Storesund J.E."/>
            <person name="Kallscheuer N."/>
            <person name="Luecker S."/>
            <person name="Lage O.M."/>
            <person name="Pohl T."/>
            <person name="Merkel B.J."/>
            <person name="Hornburger P."/>
            <person name="Mueller R.-W."/>
            <person name="Bruemmer F."/>
            <person name="Labrenz M."/>
            <person name="Spormann A.M."/>
            <person name="Op den Camp H."/>
            <person name="Overmann J."/>
            <person name="Amann R."/>
            <person name="Jetten M.S.M."/>
            <person name="Mascher T."/>
            <person name="Medema M.H."/>
            <person name="Devos D.P."/>
            <person name="Kaster A.-K."/>
            <person name="Ovreas L."/>
            <person name="Rohde M."/>
            <person name="Galperin M.Y."/>
            <person name="Jogler C."/>
        </authorList>
    </citation>
    <scope>NUCLEOTIDE SEQUENCE [LARGE SCALE GENOMIC DNA]</scope>
    <source>
        <strain evidence="2 3">ElP</strain>
    </source>
</reference>
<keyword evidence="1" id="KW-0732">Signal</keyword>
<keyword evidence="3" id="KW-1185">Reference proteome</keyword>
<dbReference type="InterPro" id="IPR051200">
    <property type="entry name" value="Host-pathogen_enzymatic-act"/>
</dbReference>
<evidence type="ECO:0000313" key="2">
    <source>
        <dbReference type="EMBL" id="QDV32927.1"/>
    </source>
</evidence>
<feature type="chain" id="PRO_5021857849" description="Virginiamycin B lyase" evidence="1">
    <location>
        <begin position="26"/>
        <end position="375"/>
    </location>
</feature>
<dbReference type="PANTHER" id="PTHR47197">
    <property type="entry name" value="PROTEIN NIRF"/>
    <property type="match status" value="1"/>
</dbReference>
<evidence type="ECO:0000313" key="3">
    <source>
        <dbReference type="Proteomes" id="UP000317835"/>
    </source>
</evidence>
<dbReference type="EMBL" id="CP036426">
    <property type="protein sequence ID" value="QDV32927.1"/>
    <property type="molecule type" value="Genomic_DNA"/>
</dbReference>
<dbReference type="KEGG" id="tpla:ElP_07690"/>
<dbReference type="InterPro" id="IPR015943">
    <property type="entry name" value="WD40/YVTN_repeat-like_dom_sf"/>
</dbReference>
<dbReference type="Gene3D" id="2.130.10.10">
    <property type="entry name" value="YVTN repeat-like/Quinoprotein amine dehydrogenase"/>
    <property type="match status" value="1"/>
</dbReference>
<evidence type="ECO:0000256" key="1">
    <source>
        <dbReference type="SAM" id="SignalP"/>
    </source>
</evidence>
<gene>
    <name evidence="2" type="ORF">ElP_07690</name>
</gene>
<dbReference type="SUPFAM" id="SSF51004">
    <property type="entry name" value="C-terminal (heme d1) domain of cytochrome cd1-nitrite reductase"/>
    <property type="match status" value="1"/>
</dbReference>
<evidence type="ECO:0008006" key="4">
    <source>
        <dbReference type="Google" id="ProtNLM"/>
    </source>
</evidence>
<feature type="signal peptide" evidence="1">
    <location>
        <begin position="1"/>
        <end position="25"/>
    </location>
</feature>
<dbReference type="AlphaFoldDB" id="A0A518GWF6"/>